<protein>
    <recommendedName>
        <fullName evidence="8">MAPEG family protein</fullName>
    </recommendedName>
</protein>
<evidence type="ECO:0000313" key="7">
    <source>
        <dbReference type="Proteomes" id="UP000218427"/>
    </source>
</evidence>
<evidence type="ECO:0000313" key="6">
    <source>
        <dbReference type="EMBL" id="PCO07057.1"/>
    </source>
</evidence>
<accession>A0ABX4I3R6</accession>
<feature type="transmembrane region" description="Helical" evidence="5">
    <location>
        <begin position="75"/>
        <end position="96"/>
    </location>
</feature>
<evidence type="ECO:0000256" key="3">
    <source>
        <dbReference type="ARBA" id="ARBA00022989"/>
    </source>
</evidence>
<comment type="subcellular location">
    <subcellularLocation>
        <location evidence="1">Membrane</location>
    </subcellularLocation>
</comment>
<reference evidence="6" key="1">
    <citation type="submission" date="2017-08" db="EMBL/GenBank/DDBJ databases">
        <title>Microbulbifer marisrubri sp. nov., a halophilic alphaproteobacterium isolated from marine sediment of the Yellow Sea, China.</title>
        <authorList>
            <person name="Zhang G."/>
            <person name="Xiong Q."/>
        </authorList>
    </citation>
    <scope>NUCLEOTIDE SEQUENCE [LARGE SCALE GENOMIC DNA]</scope>
    <source>
        <strain evidence="6">WRN-8</strain>
    </source>
</reference>
<evidence type="ECO:0000256" key="4">
    <source>
        <dbReference type="ARBA" id="ARBA00023136"/>
    </source>
</evidence>
<evidence type="ECO:0000256" key="1">
    <source>
        <dbReference type="ARBA" id="ARBA00004370"/>
    </source>
</evidence>
<dbReference type="Proteomes" id="UP000218427">
    <property type="component" value="Unassembled WGS sequence"/>
</dbReference>
<gene>
    <name evidence="6" type="ORF">AWR36_004820</name>
</gene>
<dbReference type="Pfam" id="PF01124">
    <property type="entry name" value="MAPEG"/>
    <property type="match status" value="1"/>
</dbReference>
<name>A0ABX4I3R6_9GAMM</name>
<keyword evidence="7" id="KW-1185">Reference proteome</keyword>
<sequence length="133" mass="14680">MNIVAICLALLGLLVFAGGFYVSLCRDREKQVAGYPEDPSNRLHKAVRAHANAIEYAPFIAVLIYVTAQMSTATWVPWVMVVLVLARYLHFAGMVLSPTIAEPYPLRFVGALSTYIFGTLLSLYLVFVVLTQA</sequence>
<dbReference type="InterPro" id="IPR001129">
    <property type="entry name" value="Membr-assoc_MAPEG"/>
</dbReference>
<dbReference type="RefSeq" id="WP_082679382.1">
    <property type="nucleotide sequence ID" value="NZ_LRFG02000001.1"/>
</dbReference>
<evidence type="ECO:0008006" key="8">
    <source>
        <dbReference type="Google" id="ProtNLM"/>
    </source>
</evidence>
<organism evidence="6 7">
    <name type="scientific">Microbulbifer flavimaris</name>
    <dbReference type="NCBI Taxonomy" id="1781068"/>
    <lineage>
        <taxon>Bacteria</taxon>
        <taxon>Pseudomonadati</taxon>
        <taxon>Pseudomonadota</taxon>
        <taxon>Gammaproteobacteria</taxon>
        <taxon>Cellvibrionales</taxon>
        <taxon>Microbulbiferaceae</taxon>
        <taxon>Microbulbifer</taxon>
    </lineage>
</organism>
<feature type="transmembrane region" description="Helical" evidence="5">
    <location>
        <begin position="108"/>
        <end position="130"/>
    </location>
</feature>
<keyword evidence="2 5" id="KW-0812">Transmembrane</keyword>
<dbReference type="SUPFAM" id="SSF161084">
    <property type="entry name" value="MAPEG domain-like"/>
    <property type="match status" value="1"/>
</dbReference>
<keyword evidence="4 5" id="KW-0472">Membrane</keyword>
<keyword evidence="3 5" id="KW-1133">Transmembrane helix</keyword>
<evidence type="ECO:0000256" key="2">
    <source>
        <dbReference type="ARBA" id="ARBA00022692"/>
    </source>
</evidence>
<proteinExistence type="predicted"/>
<dbReference type="Gene3D" id="1.20.120.550">
    <property type="entry name" value="Membrane associated eicosanoid/glutathione metabolism-like domain"/>
    <property type="match status" value="1"/>
</dbReference>
<dbReference type="InterPro" id="IPR023352">
    <property type="entry name" value="MAPEG-like_dom_sf"/>
</dbReference>
<evidence type="ECO:0000256" key="5">
    <source>
        <dbReference type="SAM" id="Phobius"/>
    </source>
</evidence>
<feature type="transmembrane region" description="Helical" evidence="5">
    <location>
        <begin position="49"/>
        <end position="68"/>
    </location>
</feature>
<dbReference type="EMBL" id="LRFG02000001">
    <property type="protein sequence ID" value="PCO07057.1"/>
    <property type="molecule type" value="Genomic_DNA"/>
</dbReference>
<comment type="caution">
    <text evidence="6">The sequence shown here is derived from an EMBL/GenBank/DDBJ whole genome shotgun (WGS) entry which is preliminary data.</text>
</comment>